<evidence type="ECO:0000313" key="2">
    <source>
        <dbReference type="EMBL" id="KAF9739224.1"/>
    </source>
</evidence>
<dbReference type="PANTHER" id="PTHR33112:SF12">
    <property type="entry name" value="HETEROKARYON INCOMPATIBILITY DOMAIN-CONTAINING PROTEIN"/>
    <property type="match status" value="1"/>
</dbReference>
<protein>
    <recommendedName>
        <fullName evidence="1">Heterokaryon incompatibility domain-containing protein</fullName>
    </recommendedName>
</protein>
<dbReference type="Pfam" id="PF06985">
    <property type="entry name" value="HET"/>
    <property type="match status" value="1"/>
</dbReference>
<evidence type="ECO:0000259" key="1">
    <source>
        <dbReference type="Pfam" id="PF06985"/>
    </source>
</evidence>
<gene>
    <name evidence="2" type="ORF">PMIN01_01858</name>
</gene>
<sequence length="686" mass="78466">MSDDCPCCKLISIALRSEGTPRHNGWYAILQYEGKGIRSLLKSDATVLDERVSGHSPLFLELYLIEDWVHNSAIWISFESNEAYRRRRACPTPTITFDIPNQINIPLLRSWIDECDSHGHFPGGSAGDNSRSQQVHRILLIDVRKKMLVQSSLLPQGKMAPYFALSYVWGPTRFFKTTNSNIKSLLFPGGLAAPGVNLPKTFLDAMKLVSLIGGTYLWIDALCIVQDNQVKHNQLQIMDQIYGRACMTIVSLAGNSAHAGLPGLDADTRVRHPITCPLDEGVFYAGLPSLERAIRGSAHYTRAWTYQETFVSKKCLFVSECQLFYRCCSRSFHAESIDRQAEIPSNQELELELGLMPDWWRSENAFFSAVENYTKRTLSYDEDIIDAFSGALERMKEMGYRPQGDPTMDITSPNALLWFSVKRNAIRRPRILDSEATIYPSWSWTGWRGAITYASLKFGRNASFRTVTLRWSHRYKPAGMDVFHSLEAEHTYGADRYEPVTFCTQPFCSQLLDLARAEPHFNNNNNGDNQYPQVRHLNLYRFRTSVCTMSNFSCSSWISYVHRRSTPHIGVRLMGIHDRDDRRCGFLFNPPEFDPPLSSPHNEEQRYFLITVSMKKQHNWLENIPGMDYNTGHWPNSEKECTCCLNIMLVKESEEYDGLVERMAVGQMYPQAWADAEPIFTTVTMM</sequence>
<evidence type="ECO:0000313" key="3">
    <source>
        <dbReference type="Proteomes" id="UP000756921"/>
    </source>
</evidence>
<accession>A0A9P6KUW0</accession>
<dbReference type="InterPro" id="IPR010730">
    <property type="entry name" value="HET"/>
</dbReference>
<reference evidence="2" key="1">
    <citation type="journal article" date="2020" name="Mol. Plant Microbe Interact.">
        <title>Genome Sequence of the Biocontrol Agent Coniothyrium minitans strain Conio (IMI 134523).</title>
        <authorList>
            <person name="Patel D."/>
            <person name="Shittu T.A."/>
            <person name="Baroncelli R."/>
            <person name="Muthumeenakshi S."/>
            <person name="Osborne T.H."/>
            <person name="Janganan T.K."/>
            <person name="Sreenivasaprasad S."/>
        </authorList>
    </citation>
    <scope>NUCLEOTIDE SEQUENCE</scope>
    <source>
        <strain evidence="2">Conio</strain>
    </source>
</reference>
<dbReference type="Proteomes" id="UP000756921">
    <property type="component" value="Unassembled WGS sequence"/>
</dbReference>
<organism evidence="2 3">
    <name type="scientific">Paraphaeosphaeria minitans</name>
    <dbReference type="NCBI Taxonomy" id="565426"/>
    <lineage>
        <taxon>Eukaryota</taxon>
        <taxon>Fungi</taxon>
        <taxon>Dikarya</taxon>
        <taxon>Ascomycota</taxon>
        <taxon>Pezizomycotina</taxon>
        <taxon>Dothideomycetes</taxon>
        <taxon>Pleosporomycetidae</taxon>
        <taxon>Pleosporales</taxon>
        <taxon>Massarineae</taxon>
        <taxon>Didymosphaeriaceae</taxon>
        <taxon>Paraphaeosphaeria</taxon>
    </lineage>
</organism>
<keyword evidence="3" id="KW-1185">Reference proteome</keyword>
<proteinExistence type="predicted"/>
<dbReference type="AlphaFoldDB" id="A0A9P6KUW0"/>
<dbReference type="OrthoDB" id="5135333at2759"/>
<name>A0A9P6KUW0_9PLEO</name>
<dbReference type="PANTHER" id="PTHR33112">
    <property type="entry name" value="DOMAIN PROTEIN, PUTATIVE-RELATED"/>
    <property type="match status" value="1"/>
</dbReference>
<feature type="domain" description="Heterokaryon incompatibility" evidence="1">
    <location>
        <begin position="162"/>
        <end position="308"/>
    </location>
</feature>
<dbReference type="EMBL" id="WJXW01000002">
    <property type="protein sequence ID" value="KAF9739224.1"/>
    <property type="molecule type" value="Genomic_DNA"/>
</dbReference>
<comment type="caution">
    <text evidence="2">The sequence shown here is derived from an EMBL/GenBank/DDBJ whole genome shotgun (WGS) entry which is preliminary data.</text>
</comment>